<dbReference type="RefSeq" id="WP_146929538.1">
    <property type="nucleotide sequence ID" value="NZ_CBCSHZ010000001.1"/>
</dbReference>
<protein>
    <submittedName>
        <fullName evidence="1">Uncharacterized protein</fullName>
    </submittedName>
</protein>
<dbReference type="Proteomes" id="UP000321367">
    <property type="component" value="Unassembled WGS sequence"/>
</dbReference>
<gene>
    <name evidence="1" type="ORF">ES724_03315</name>
</gene>
<sequence length="97" mass="11338">MKDYLKTIEDLTPAQKTELDKDIQELHLRLQHELNFHKGHVKDVNINVNLLDEVFLNLTVEFEPSINGIVKGKIVQIDKYPNKEVYHDAINDTETRI</sequence>
<accession>A0A5C6ZWF9</accession>
<dbReference type="AlphaFoldDB" id="A0A5C6ZWF9"/>
<proteinExistence type="predicted"/>
<comment type="caution">
    <text evidence="1">The sequence shown here is derived from an EMBL/GenBank/DDBJ whole genome shotgun (WGS) entry which is preliminary data.</text>
</comment>
<organism evidence="1 2">
    <name type="scientific">Gillisia hiemivivida</name>
    <dbReference type="NCBI Taxonomy" id="291190"/>
    <lineage>
        <taxon>Bacteria</taxon>
        <taxon>Pseudomonadati</taxon>
        <taxon>Bacteroidota</taxon>
        <taxon>Flavobacteriia</taxon>
        <taxon>Flavobacteriales</taxon>
        <taxon>Flavobacteriaceae</taxon>
        <taxon>Gillisia</taxon>
    </lineage>
</organism>
<dbReference type="EMBL" id="VORY01000002">
    <property type="protein sequence ID" value="TXD95195.1"/>
    <property type="molecule type" value="Genomic_DNA"/>
</dbReference>
<evidence type="ECO:0000313" key="2">
    <source>
        <dbReference type="Proteomes" id="UP000321367"/>
    </source>
</evidence>
<name>A0A5C6ZWF9_9FLAO</name>
<reference evidence="1 2" key="1">
    <citation type="submission" date="2019-08" db="EMBL/GenBank/DDBJ databases">
        <title>Genome sequence of Gillisia hiemivivida IC154 (type strain).</title>
        <authorList>
            <person name="Bowman J.P."/>
        </authorList>
    </citation>
    <scope>NUCLEOTIDE SEQUENCE [LARGE SCALE GENOMIC DNA]</scope>
    <source>
        <strain evidence="1 2">IC154</strain>
    </source>
</reference>
<keyword evidence="2" id="KW-1185">Reference proteome</keyword>
<evidence type="ECO:0000313" key="1">
    <source>
        <dbReference type="EMBL" id="TXD95195.1"/>
    </source>
</evidence>